<dbReference type="Pfam" id="PF00266">
    <property type="entry name" value="Aminotran_5"/>
    <property type="match status" value="1"/>
</dbReference>
<dbReference type="PANTHER" id="PTHR11601">
    <property type="entry name" value="CYSTEINE DESULFURYLASE FAMILY MEMBER"/>
    <property type="match status" value="1"/>
</dbReference>
<name>A0ABU0CUP9_9BACI</name>
<dbReference type="Gene3D" id="3.90.1150.10">
    <property type="entry name" value="Aspartate Aminotransferase, domain 1"/>
    <property type="match status" value="1"/>
</dbReference>
<dbReference type="PROSITE" id="PS00595">
    <property type="entry name" value="AA_TRANSFER_CLASS_5"/>
    <property type="match status" value="1"/>
</dbReference>
<dbReference type="Gene3D" id="1.10.260.50">
    <property type="match status" value="1"/>
</dbReference>
<dbReference type="EC" id="2.8.1.7" evidence="3"/>
<proteinExistence type="inferred from homology"/>
<dbReference type="PIRSF" id="PIRSF005572">
    <property type="entry name" value="NifS"/>
    <property type="match status" value="1"/>
</dbReference>
<feature type="domain" description="Aminotransferase class V" evidence="11">
    <location>
        <begin position="5"/>
        <end position="373"/>
    </location>
</feature>
<evidence type="ECO:0000256" key="1">
    <source>
        <dbReference type="ARBA" id="ARBA00001933"/>
    </source>
</evidence>
<evidence type="ECO:0000256" key="6">
    <source>
        <dbReference type="ARBA" id="ARBA00022898"/>
    </source>
</evidence>
<dbReference type="Gene3D" id="3.40.640.10">
    <property type="entry name" value="Type I PLP-dependent aspartate aminotransferase-like (Major domain)"/>
    <property type="match status" value="1"/>
</dbReference>
<evidence type="ECO:0000256" key="8">
    <source>
        <dbReference type="ARBA" id="ARBA00023014"/>
    </source>
</evidence>
<evidence type="ECO:0000313" key="12">
    <source>
        <dbReference type="EMBL" id="MDQ0340146.1"/>
    </source>
</evidence>
<evidence type="ECO:0000256" key="4">
    <source>
        <dbReference type="ARBA" id="ARBA00022679"/>
    </source>
</evidence>
<keyword evidence="7" id="KW-0408">Iron</keyword>
<dbReference type="InterPro" id="IPR016454">
    <property type="entry name" value="Cysteine_dSase"/>
</dbReference>
<dbReference type="GO" id="GO:0031071">
    <property type="term" value="F:cysteine desulfurase activity"/>
    <property type="evidence" value="ECO:0007669"/>
    <property type="project" value="UniProtKB-EC"/>
</dbReference>
<evidence type="ECO:0000256" key="3">
    <source>
        <dbReference type="ARBA" id="ARBA00012239"/>
    </source>
</evidence>
<reference evidence="12 13" key="1">
    <citation type="submission" date="2023-07" db="EMBL/GenBank/DDBJ databases">
        <title>Genomic Encyclopedia of Type Strains, Phase IV (KMG-IV): sequencing the most valuable type-strain genomes for metagenomic binning, comparative biology and taxonomic classification.</title>
        <authorList>
            <person name="Goeker M."/>
        </authorList>
    </citation>
    <scope>NUCLEOTIDE SEQUENCE [LARGE SCALE GENOMIC DNA]</scope>
    <source>
        <strain evidence="12 13">DSM 17740</strain>
    </source>
</reference>
<organism evidence="12 13">
    <name type="scientific">Caldalkalibacillus uzonensis</name>
    <dbReference type="NCBI Taxonomy" id="353224"/>
    <lineage>
        <taxon>Bacteria</taxon>
        <taxon>Bacillati</taxon>
        <taxon>Bacillota</taxon>
        <taxon>Bacilli</taxon>
        <taxon>Bacillales</taxon>
        <taxon>Bacillaceae</taxon>
        <taxon>Caldalkalibacillus</taxon>
    </lineage>
</organism>
<evidence type="ECO:0000256" key="9">
    <source>
        <dbReference type="ARBA" id="ARBA00050776"/>
    </source>
</evidence>
<evidence type="ECO:0000256" key="10">
    <source>
        <dbReference type="RuleBase" id="RU004504"/>
    </source>
</evidence>
<comment type="catalytic activity">
    <reaction evidence="9">
        <text>(sulfur carrier)-H + L-cysteine = (sulfur carrier)-SH + L-alanine</text>
        <dbReference type="Rhea" id="RHEA:43892"/>
        <dbReference type="Rhea" id="RHEA-COMP:14737"/>
        <dbReference type="Rhea" id="RHEA-COMP:14739"/>
        <dbReference type="ChEBI" id="CHEBI:29917"/>
        <dbReference type="ChEBI" id="CHEBI:35235"/>
        <dbReference type="ChEBI" id="CHEBI:57972"/>
        <dbReference type="ChEBI" id="CHEBI:64428"/>
        <dbReference type="EC" id="2.8.1.7"/>
    </reaction>
</comment>
<comment type="caution">
    <text evidence="12">The sequence shown here is derived from an EMBL/GenBank/DDBJ whole genome shotgun (WGS) entry which is preliminary data.</text>
</comment>
<dbReference type="InterPro" id="IPR015424">
    <property type="entry name" value="PyrdxlP-dep_Trfase"/>
</dbReference>
<dbReference type="PANTHER" id="PTHR11601:SF34">
    <property type="entry name" value="CYSTEINE DESULFURASE"/>
    <property type="match status" value="1"/>
</dbReference>
<keyword evidence="8" id="KW-0411">Iron-sulfur</keyword>
<evidence type="ECO:0000259" key="11">
    <source>
        <dbReference type="Pfam" id="PF00266"/>
    </source>
</evidence>
<evidence type="ECO:0000256" key="5">
    <source>
        <dbReference type="ARBA" id="ARBA00022723"/>
    </source>
</evidence>
<comment type="similarity">
    <text evidence="2">Belongs to the class-V pyridoxal-phosphate-dependent aminotransferase family. NifS/IscS subfamily.</text>
</comment>
<dbReference type="RefSeq" id="WP_307341254.1">
    <property type="nucleotide sequence ID" value="NZ_JAUSUQ010000012.1"/>
</dbReference>
<gene>
    <name evidence="12" type="ORF">J2S00_002951</name>
</gene>
<comment type="cofactor">
    <cofactor evidence="1 10">
        <name>pyridoxal 5'-phosphate</name>
        <dbReference type="ChEBI" id="CHEBI:597326"/>
    </cofactor>
</comment>
<dbReference type="Proteomes" id="UP001232445">
    <property type="component" value="Unassembled WGS sequence"/>
</dbReference>
<dbReference type="InterPro" id="IPR000192">
    <property type="entry name" value="Aminotrans_V_dom"/>
</dbReference>
<accession>A0ABU0CUP9</accession>
<dbReference type="EMBL" id="JAUSUQ010000012">
    <property type="protein sequence ID" value="MDQ0340146.1"/>
    <property type="molecule type" value="Genomic_DNA"/>
</dbReference>
<evidence type="ECO:0000256" key="2">
    <source>
        <dbReference type="ARBA" id="ARBA00006490"/>
    </source>
</evidence>
<keyword evidence="6" id="KW-0663">Pyridoxal phosphate</keyword>
<evidence type="ECO:0000313" key="13">
    <source>
        <dbReference type="Proteomes" id="UP001232445"/>
    </source>
</evidence>
<dbReference type="NCBIfam" id="NF002806">
    <property type="entry name" value="PRK02948.1"/>
    <property type="match status" value="1"/>
</dbReference>
<keyword evidence="5" id="KW-0479">Metal-binding</keyword>
<keyword evidence="4 12" id="KW-0808">Transferase</keyword>
<protein>
    <recommendedName>
        <fullName evidence="3">cysteine desulfurase</fullName>
        <ecNumber evidence="3">2.8.1.7</ecNumber>
    </recommendedName>
</protein>
<evidence type="ECO:0000256" key="7">
    <source>
        <dbReference type="ARBA" id="ARBA00023004"/>
    </source>
</evidence>
<dbReference type="SUPFAM" id="SSF53383">
    <property type="entry name" value="PLP-dependent transferases"/>
    <property type="match status" value="1"/>
</dbReference>
<keyword evidence="13" id="KW-1185">Reference proteome</keyword>
<dbReference type="InterPro" id="IPR015422">
    <property type="entry name" value="PyrdxlP-dep_Trfase_small"/>
</dbReference>
<sequence length="391" mass="43224">MPRYVYLDHAATTPVDPHVWEAMKPYCLNVFGNPSSLHLFGDRADEAVHQAKREILHLLGANQGKVVLTSGGTEANNLALKGVAHMYQQQGRHIVVSAIEHDSVLSACTALEKQGFTISYIPVDSQGKINLYKLEQMLTEHTILVSVMHANNEVGTLQPIDTIGQLIKAKRLKQGTKTPFFHCDAVQTLGKIPFQVEEWGVDLLSFSAHKFYGPKGVGGLYVQRGVRLSPLLHGGGQEYGWRSGTQNVPGLIGTAYALKQSHERQPEDWNRYVKLNTTIREGLQALPGIQLTVPASLALPTHIHFLCQQIEGQALMQELSKKGIAVSTSSACHAHYWAPSHVMLAMGYNDEQAKQAVRISLGRGVTSEDIHYFLQQIKEIIRTFRSSHALS</sequence>
<dbReference type="InterPro" id="IPR020578">
    <property type="entry name" value="Aminotrans_V_PyrdxlP_BS"/>
</dbReference>
<dbReference type="InterPro" id="IPR015421">
    <property type="entry name" value="PyrdxlP-dep_Trfase_major"/>
</dbReference>